<evidence type="ECO:0000313" key="3">
    <source>
        <dbReference type="Proteomes" id="UP001198220"/>
    </source>
</evidence>
<name>A0AAE3A680_9FIRM</name>
<dbReference type="SUPFAM" id="SSF53448">
    <property type="entry name" value="Nucleotide-diphospho-sugar transferases"/>
    <property type="match status" value="1"/>
</dbReference>
<gene>
    <name evidence="2" type="ORF">LKD36_00690</name>
</gene>
<reference evidence="2 3" key="1">
    <citation type="submission" date="2021-10" db="EMBL/GenBank/DDBJ databases">
        <title>Anaerobic single-cell dispensing facilitates the cultivation of human gut bacteria.</title>
        <authorList>
            <person name="Afrizal A."/>
        </authorList>
    </citation>
    <scope>NUCLEOTIDE SEQUENCE [LARGE SCALE GENOMIC DNA]</scope>
    <source>
        <strain evidence="2 3">CLA-AA-H276</strain>
    </source>
</reference>
<dbReference type="Pfam" id="PF00483">
    <property type="entry name" value="NTP_transferase"/>
    <property type="match status" value="1"/>
</dbReference>
<organism evidence="2 3">
    <name type="scientific">Hominiventricola filiformis</name>
    <dbReference type="NCBI Taxonomy" id="2885352"/>
    <lineage>
        <taxon>Bacteria</taxon>
        <taxon>Bacillati</taxon>
        <taxon>Bacillota</taxon>
        <taxon>Clostridia</taxon>
        <taxon>Lachnospirales</taxon>
        <taxon>Lachnospiraceae</taxon>
        <taxon>Hominiventricola</taxon>
    </lineage>
</organism>
<keyword evidence="3" id="KW-1185">Reference proteome</keyword>
<dbReference type="EMBL" id="JAJEPS010000001">
    <property type="protein sequence ID" value="MCC2124690.1"/>
    <property type="molecule type" value="Genomic_DNA"/>
</dbReference>
<accession>A0AAE3A680</accession>
<feature type="domain" description="Nucleotidyl transferase" evidence="1">
    <location>
        <begin position="7"/>
        <end position="183"/>
    </location>
</feature>
<protein>
    <submittedName>
        <fullName evidence="2">Nucleotidyltransferase</fullName>
    </submittedName>
</protein>
<sequence>MKKPTLVIMAAGMGSRYGGLKQIDPIDPQGHIIMDYSIYDAVQAGFGKVVFIIKKENEADFRESIGNRMEKRIPVEYVFQDLHNLPEGFEVPEGRVKPWGTGHAVLSCLPVVDGPFAVINADDYYGQEAFKLIHDFLVNTKDGEKYQYAMVGYLLKNTLTENGHVARGVCETDEHQKLTAITERTRIERRPEGPAYTEDDGATWHALPEDAPVSMNLWGFSESILKELKDRFPKFLKESIPENPLKCEYFLPFVVDELIREGKAEVTVLKSHDRWHGVTYKEDKPVVMKAMQDLKDAGKYPQSLWED</sequence>
<evidence type="ECO:0000313" key="2">
    <source>
        <dbReference type="EMBL" id="MCC2124690.1"/>
    </source>
</evidence>
<dbReference type="Proteomes" id="UP001198220">
    <property type="component" value="Unassembled WGS sequence"/>
</dbReference>
<evidence type="ECO:0000259" key="1">
    <source>
        <dbReference type="Pfam" id="PF00483"/>
    </source>
</evidence>
<comment type="caution">
    <text evidence="2">The sequence shown here is derived from an EMBL/GenBank/DDBJ whole genome shotgun (WGS) entry which is preliminary data.</text>
</comment>
<dbReference type="Gene3D" id="3.90.550.10">
    <property type="entry name" value="Spore Coat Polysaccharide Biosynthesis Protein SpsA, Chain A"/>
    <property type="match status" value="1"/>
</dbReference>
<dbReference type="InterPro" id="IPR005835">
    <property type="entry name" value="NTP_transferase_dom"/>
</dbReference>
<dbReference type="AlphaFoldDB" id="A0AAE3A680"/>
<proteinExistence type="predicted"/>
<dbReference type="RefSeq" id="WP_308458270.1">
    <property type="nucleotide sequence ID" value="NZ_JAJEPS010000001.1"/>
</dbReference>
<dbReference type="InterPro" id="IPR029044">
    <property type="entry name" value="Nucleotide-diphossugar_trans"/>
</dbReference>